<evidence type="ECO:0000256" key="4">
    <source>
        <dbReference type="ARBA" id="ARBA00022692"/>
    </source>
</evidence>
<keyword evidence="9" id="KW-0503">Monooxygenase</keyword>
<dbReference type="PANTHER" id="PTHR47947:SF26">
    <property type="entry name" value="CYTOCHROME P450"/>
    <property type="match status" value="1"/>
</dbReference>
<gene>
    <name evidence="11" type="ORF">CITCOLO1_LOCUS9106</name>
</gene>
<name>A0ABP0Y9P3_9ROSI</name>
<protein>
    <recommendedName>
        <fullName evidence="13">Cytochrome P450</fullName>
    </recommendedName>
</protein>
<dbReference type="InterPro" id="IPR002401">
    <property type="entry name" value="Cyt_P450_E_grp-I"/>
</dbReference>
<comment type="subcellular location">
    <subcellularLocation>
        <location evidence="2">Membrane</location>
    </subcellularLocation>
</comment>
<evidence type="ECO:0000256" key="1">
    <source>
        <dbReference type="ARBA" id="ARBA00001971"/>
    </source>
</evidence>
<evidence type="ECO:0000313" key="12">
    <source>
        <dbReference type="Proteomes" id="UP001642487"/>
    </source>
</evidence>
<dbReference type="InterPro" id="IPR050651">
    <property type="entry name" value="Plant_Cytochrome_P450_Monoox"/>
</dbReference>
<evidence type="ECO:0000256" key="9">
    <source>
        <dbReference type="ARBA" id="ARBA00023033"/>
    </source>
</evidence>
<keyword evidence="7" id="KW-0560">Oxidoreductase</keyword>
<dbReference type="InterPro" id="IPR036396">
    <property type="entry name" value="Cyt_P450_sf"/>
</dbReference>
<accession>A0ABP0Y9P3</accession>
<keyword evidence="8" id="KW-0408">Iron</keyword>
<evidence type="ECO:0008006" key="13">
    <source>
        <dbReference type="Google" id="ProtNLM"/>
    </source>
</evidence>
<evidence type="ECO:0000256" key="6">
    <source>
        <dbReference type="ARBA" id="ARBA00022989"/>
    </source>
</evidence>
<dbReference type="Proteomes" id="UP001642487">
    <property type="component" value="Chromosome 3"/>
</dbReference>
<comment type="cofactor">
    <cofactor evidence="1">
        <name>heme</name>
        <dbReference type="ChEBI" id="CHEBI:30413"/>
    </cofactor>
</comment>
<organism evidence="11 12">
    <name type="scientific">Citrullus colocynthis</name>
    <name type="common">colocynth</name>
    <dbReference type="NCBI Taxonomy" id="252529"/>
    <lineage>
        <taxon>Eukaryota</taxon>
        <taxon>Viridiplantae</taxon>
        <taxon>Streptophyta</taxon>
        <taxon>Embryophyta</taxon>
        <taxon>Tracheophyta</taxon>
        <taxon>Spermatophyta</taxon>
        <taxon>Magnoliopsida</taxon>
        <taxon>eudicotyledons</taxon>
        <taxon>Gunneridae</taxon>
        <taxon>Pentapetalae</taxon>
        <taxon>rosids</taxon>
        <taxon>fabids</taxon>
        <taxon>Cucurbitales</taxon>
        <taxon>Cucurbitaceae</taxon>
        <taxon>Benincaseae</taxon>
        <taxon>Citrullus</taxon>
    </lineage>
</organism>
<keyword evidence="6" id="KW-1133">Transmembrane helix</keyword>
<dbReference type="SUPFAM" id="SSF48264">
    <property type="entry name" value="Cytochrome P450"/>
    <property type="match status" value="1"/>
</dbReference>
<keyword evidence="10" id="KW-0472">Membrane</keyword>
<evidence type="ECO:0000256" key="3">
    <source>
        <dbReference type="ARBA" id="ARBA00022617"/>
    </source>
</evidence>
<sequence length="207" mass="23728">MILAGSDTIATVMIWTLSLLFNNPEKLEKTQLELEEQIGMQRQVEESDIKNLTYFQAIMKETLRLYPAAPLSIPHESTEDRTIVGYHIPARTRLIVNLQKLQRDSIVWENPSEFQPERFLTSHQKNFDVKGQSPQLIPFGSGRRICTGISFSLQIMHLTLANLLHGFKIDRPSKELLDMEESVGTTSTRKTPLKVVLTQRLSAQFYE</sequence>
<evidence type="ECO:0000313" key="11">
    <source>
        <dbReference type="EMBL" id="CAK9317207.1"/>
    </source>
</evidence>
<reference evidence="11 12" key="1">
    <citation type="submission" date="2024-03" db="EMBL/GenBank/DDBJ databases">
        <authorList>
            <person name="Gkanogiannis A."/>
            <person name="Becerra Lopez-Lavalle L."/>
        </authorList>
    </citation>
    <scope>NUCLEOTIDE SEQUENCE [LARGE SCALE GENOMIC DNA]</scope>
</reference>
<keyword evidence="5" id="KW-0479">Metal-binding</keyword>
<keyword evidence="12" id="KW-1185">Reference proteome</keyword>
<proteinExistence type="predicted"/>
<evidence type="ECO:0000256" key="2">
    <source>
        <dbReference type="ARBA" id="ARBA00004370"/>
    </source>
</evidence>
<dbReference type="Pfam" id="PF00067">
    <property type="entry name" value="p450"/>
    <property type="match status" value="1"/>
</dbReference>
<dbReference type="InterPro" id="IPR001128">
    <property type="entry name" value="Cyt_P450"/>
</dbReference>
<keyword evidence="4" id="KW-0812">Transmembrane</keyword>
<evidence type="ECO:0000256" key="10">
    <source>
        <dbReference type="ARBA" id="ARBA00023136"/>
    </source>
</evidence>
<dbReference type="PANTHER" id="PTHR47947">
    <property type="entry name" value="CYTOCHROME P450 82C3-RELATED"/>
    <property type="match status" value="1"/>
</dbReference>
<dbReference type="PRINTS" id="PR00463">
    <property type="entry name" value="EP450I"/>
</dbReference>
<keyword evidence="3" id="KW-0349">Heme</keyword>
<dbReference type="Gene3D" id="1.10.630.10">
    <property type="entry name" value="Cytochrome P450"/>
    <property type="match status" value="1"/>
</dbReference>
<dbReference type="PRINTS" id="PR00385">
    <property type="entry name" value="P450"/>
</dbReference>
<evidence type="ECO:0000256" key="7">
    <source>
        <dbReference type="ARBA" id="ARBA00023002"/>
    </source>
</evidence>
<dbReference type="EMBL" id="OZ021737">
    <property type="protein sequence ID" value="CAK9317207.1"/>
    <property type="molecule type" value="Genomic_DNA"/>
</dbReference>
<evidence type="ECO:0000256" key="8">
    <source>
        <dbReference type="ARBA" id="ARBA00023004"/>
    </source>
</evidence>
<evidence type="ECO:0000256" key="5">
    <source>
        <dbReference type="ARBA" id="ARBA00022723"/>
    </source>
</evidence>